<organism evidence="1 2">
    <name type="scientific">Candidozyma auris</name>
    <name type="common">Yeast</name>
    <name type="synonym">Candida auris</name>
    <dbReference type="NCBI Taxonomy" id="498019"/>
    <lineage>
        <taxon>Eukaryota</taxon>
        <taxon>Fungi</taxon>
        <taxon>Dikarya</taxon>
        <taxon>Ascomycota</taxon>
        <taxon>Saccharomycotina</taxon>
        <taxon>Pichiomycetes</taxon>
        <taxon>Metschnikowiaceae</taxon>
        <taxon>Candidozyma</taxon>
    </lineage>
</organism>
<name>A0A0L0P1G4_CANAR</name>
<reference evidence="2" key="1">
    <citation type="journal article" date="2015" name="BMC Genomics">
        <title>Draft genome of a commonly misdiagnosed multidrug resistant pathogen Candida auris.</title>
        <authorList>
            <person name="Chatterjee S."/>
            <person name="Alampalli S.V."/>
            <person name="Nageshan R.K."/>
            <person name="Chettiar S.T."/>
            <person name="Joshi S."/>
            <person name="Tatu U.S."/>
        </authorList>
    </citation>
    <scope>NUCLEOTIDE SEQUENCE [LARGE SCALE GENOMIC DNA]</scope>
    <source>
        <strain evidence="2">6684</strain>
    </source>
</reference>
<comment type="caution">
    <text evidence="1">The sequence shown here is derived from an EMBL/GenBank/DDBJ whole genome shotgun (WGS) entry which is preliminary data.</text>
</comment>
<evidence type="ECO:0000313" key="1">
    <source>
        <dbReference type="EMBL" id="KNE00197.1"/>
    </source>
</evidence>
<sequence>MNHLLQDFELCFVQPLFMYGVYGFSFSAGVHQPRWKNENVFDPQDIDLPSFFDPSDLRVPYFVLVQSPLF</sequence>
<gene>
    <name evidence="1" type="ORF">QG37_02732</name>
</gene>
<evidence type="ECO:0000313" key="2">
    <source>
        <dbReference type="Proteomes" id="UP000037122"/>
    </source>
</evidence>
<protein>
    <submittedName>
        <fullName evidence="1">Uncharacterized protein</fullName>
    </submittedName>
</protein>
<proteinExistence type="predicted"/>
<dbReference type="AlphaFoldDB" id="A0A0L0P1G4"/>
<accession>A0A0L0P1G4</accession>
<dbReference type="EMBL" id="LGST01000019">
    <property type="protein sequence ID" value="KNE00197.1"/>
    <property type="molecule type" value="Genomic_DNA"/>
</dbReference>
<dbReference type="Proteomes" id="UP000037122">
    <property type="component" value="Unassembled WGS sequence"/>
</dbReference>
<dbReference type="VEuPathDB" id="FungiDB:QG37_02732"/>